<keyword evidence="8" id="KW-1185">Reference proteome</keyword>
<feature type="transmembrane region" description="Helical" evidence="5">
    <location>
        <begin position="365"/>
        <end position="385"/>
    </location>
</feature>
<evidence type="ECO:0000313" key="8">
    <source>
        <dbReference type="Proteomes" id="UP000008672"/>
    </source>
</evidence>
<dbReference type="OMA" id="LTYFAWS"/>
<keyword evidence="5" id="KW-0812">Transmembrane</keyword>
<dbReference type="EMBL" id="AFYH01067401">
    <property type="status" value="NOT_ANNOTATED_CDS"/>
    <property type="molecule type" value="Genomic_DNA"/>
</dbReference>
<dbReference type="PANTHER" id="PTHR32341:SF10">
    <property type="entry name" value="INTERFERON-INDUCIBLE GTPASE 5"/>
    <property type="match status" value="1"/>
</dbReference>
<dbReference type="GeneTree" id="ENSGT00950000183007"/>
<dbReference type="PANTHER" id="PTHR32341">
    <property type="entry name" value="INTERFERON-INDUCIBLE GTPASE"/>
    <property type="match status" value="1"/>
</dbReference>
<keyword evidence="2" id="KW-0547">Nucleotide-binding</keyword>
<dbReference type="Pfam" id="PF05049">
    <property type="entry name" value="IIGP"/>
    <property type="match status" value="1"/>
</dbReference>
<dbReference type="InterPro" id="IPR030385">
    <property type="entry name" value="G_IRG_dom"/>
</dbReference>
<dbReference type="AlphaFoldDB" id="H3BAB9"/>
<dbReference type="GO" id="GO:0016020">
    <property type="term" value="C:membrane"/>
    <property type="evidence" value="ECO:0007669"/>
    <property type="project" value="InterPro"/>
</dbReference>
<dbReference type="InterPro" id="IPR007743">
    <property type="entry name" value="Immunity-related_GTPase-like"/>
</dbReference>
<keyword evidence="4" id="KW-0342">GTP-binding</keyword>
<evidence type="ECO:0000256" key="2">
    <source>
        <dbReference type="ARBA" id="ARBA00022741"/>
    </source>
</evidence>
<keyword evidence="5" id="KW-0472">Membrane</keyword>
<reference evidence="7" key="3">
    <citation type="submission" date="2025-09" db="UniProtKB">
        <authorList>
            <consortium name="Ensembl"/>
        </authorList>
    </citation>
    <scope>IDENTIFICATION</scope>
</reference>
<evidence type="ECO:0000256" key="1">
    <source>
        <dbReference type="ARBA" id="ARBA00005429"/>
    </source>
</evidence>
<organism evidence="7 8">
    <name type="scientific">Latimeria chalumnae</name>
    <name type="common">Coelacanth</name>
    <dbReference type="NCBI Taxonomy" id="7897"/>
    <lineage>
        <taxon>Eukaryota</taxon>
        <taxon>Metazoa</taxon>
        <taxon>Chordata</taxon>
        <taxon>Craniata</taxon>
        <taxon>Vertebrata</taxon>
        <taxon>Euteleostomi</taxon>
        <taxon>Coelacanthiformes</taxon>
        <taxon>Coelacanthidae</taxon>
        <taxon>Latimeria</taxon>
    </lineage>
</organism>
<feature type="domain" description="IRG-type G" evidence="6">
    <location>
        <begin position="53"/>
        <end position="235"/>
    </location>
</feature>
<reference evidence="8" key="1">
    <citation type="submission" date="2011-08" db="EMBL/GenBank/DDBJ databases">
        <title>The draft genome of Latimeria chalumnae.</title>
        <authorList>
            <person name="Di Palma F."/>
            <person name="Alfoldi J."/>
            <person name="Johnson J."/>
            <person name="Berlin A."/>
            <person name="Gnerre S."/>
            <person name="Jaffe D."/>
            <person name="MacCallum I."/>
            <person name="Young S."/>
            <person name="Walker B.J."/>
            <person name="Lander E."/>
            <person name="Lindblad-Toh K."/>
        </authorList>
    </citation>
    <scope>NUCLEOTIDE SEQUENCE [LARGE SCALE GENOMIC DNA]</scope>
    <source>
        <strain evidence="8">Wild caught</strain>
    </source>
</reference>
<dbReference type="GO" id="GO:0005525">
    <property type="term" value="F:GTP binding"/>
    <property type="evidence" value="ECO:0007669"/>
    <property type="project" value="UniProtKB-KW"/>
</dbReference>
<keyword evidence="5" id="KW-1133">Transmembrane helix</keyword>
<reference evidence="7" key="2">
    <citation type="submission" date="2025-08" db="UniProtKB">
        <authorList>
            <consortium name="Ensembl"/>
        </authorList>
    </citation>
    <scope>IDENTIFICATION</scope>
</reference>
<dbReference type="InParanoid" id="H3BAB9"/>
<name>H3BAB9_LATCH</name>
<accession>H3BAB9</accession>
<evidence type="ECO:0000256" key="4">
    <source>
        <dbReference type="ARBA" id="ARBA00023134"/>
    </source>
</evidence>
<evidence type="ECO:0000313" key="7">
    <source>
        <dbReference type="Ensembl" id="ENSLACP00000018840.1"/>
    </source>
</evidence>
<dbReference type="Gene3D" id="3.40.50.300">
    <property type="entry name" value="P-loop containing nucleotide triphosphate hydrolases"/>
    <property type="match status" value="1"/>
</dbReference>
<dbReference type="InterPro" id="IPR051515">
    <property type="entry name" value="IRG"/>
</dbReference>
<dbReference type="HOGENOM" id="CLU_015342_2_0_1"/>
<evidence type="ECO:0000259" key="6">
    <source>
        <dbReference type="PROSITE" id="PS51716"/>
    </source>
</evidence>
<keyword evidence="3" id="KW-0378">Hydrolase</keyword>
<dbReference type="GO" id="GO:0016787">
    <property type="term" value="F:hydrolase activity"/>
    <property type="evidence" value="ECO:0007669"/>
    <property type="project" value="UniProtKB-KW"/>
</dbReference>
<dbReference type="InterPro" id="IPR027417">
    <property type="entry name" value="P-loop_NTPase"/>
</dbReference>
<dbReference type="eggNOG" id="ENOG502QS9R">
    <property type="taxonomic scope" value="Eukaryota"/>
</dbReference>
<protein>
    <recommendedName>
        <fullName evidence="6">IRG-type G domain-containing protein</fullName>
    </recommendedName>
</protein>
<evidence type="ECO:0000256" key="5">
    <source>
        <dbReference type="SAM" id="Phobius"/>
    </source>
</evidence>
<dbReference type="Proteomes" id="UP000008672">
    <property type="component" value="Unassembled WGS sequence"/>
</dbReference>
<sequence>IITSSICLIRKKRSTFQLISEEEVEDMKVAFEFGGWESVVSKIQENLDSIENVKLDIAITGESGSGKSTFVNAIRDLEDEDEGAAETGSIETTMTPTKYPYPNNRNINLWDLPGIGTLKFKADEYLQQVNFSQYDFFIIIASERFKENHAKLACEIQKMGKRFYFVRSKIDSEIAALKKRKKSTFSEVVMLEEVRKNSIECLQKQGVERPQVYLVSCLELDKFDFNKLQETLQQELSAHKRDAFLLSLPNISKTILLRKKKLMRNQIWKLASISCVVATIPIPGVSVVCNAAILVKMLTRYCKDFGLDEEALARLAKKVDKPVEDLKSVIKSPLAGQISSDLVFKLLTKTACGGLMVSGSFLRTIPFIGGAVAGGISFGATYYMLENFLDGLSEDAQKVLEKAFD</sequence>
<proteinExistence type="inferred from homology"/>
<comment type="similarity">
    <text evidence="1">Belongs to the TRAFAC class dynamin-like GTPase superfamily. IRG family.</text>
</comment>
<dbReference type="SUPFAM" id="SSF52540">
    <property type="entry name" value="P-loop containing nucleoside triphosphate hydrolases"/>
    <property type="match status" value="1"/>
</dbReference>
<dbReference type="FunFam" id="3.40.50.300:FF:000541">
    <property type="entry name" value="Immunity related GTPase M"/>
    <property type="match status" value="1"/>
</dbReference>
<feature type="transmembrane region" description="Helical" evidence="5">
    <location>
        <begin position="267"/>
        <end position="295"/>
    </location>
</feature>
<dbReference type="PROSITE" id="PS51716">
    <property type="entry name" value="G_IRG"/>
    <property type="match status" value="1"/>
</dbReference>
<dbReference type="Ensembl" id="ENSLACT00000018973.1">
    <property type="protein sequence ID" value="ENSLACP00000018840.1"/>
    <property type="gene ID" value="ENSLACG00000016583.1"/>
</dbReference>
<evidence type="ECO:0000256" key="3">
    <source>
        <dbReference type="ARBA" id="ARBA00022801"/>
    </source>
</evidence>